<keyword evidence="1" id="KW-0472">Membrane</keyword>
<dbReference type="RefSeq" id="WP_207859463.1">
    <property type="nucleotide sequence ID" value="NZ_JAFREP010000013.1"/>
</dbReference>
<feature type="transmembrane region" description="Helical" evidence="1">
    <location>
        <begin position="205"/>
        <end position="223"/>
    </location>
</feature>
<keyword evidence="1" id="KW-0812">Transmembrane</keyword>
<evidence type="ECO:0000313" key="3">
    <source>
        <dbReference type="Proteomes" id="UP000664417"/>
    </source>
</evidence>
<dbReference type="AlphaFoldDB" id="A0A8J7QF39"/>
<keyword evidence="3" id="KW-1185">Reference proteome</keyword>
<dbReference type="Gene3D" id="1.25.40.10">
    <property type="entry name" value="Tetratricopeptide repeat domain"/>
    <property type="match status" value="1"/>
</dbReference>
<keyword evidence="1" id="KW-1133">Transmembrane helix</keyword>
<accession>A0A8J7QF39</accession>
<dbReference type="SUPFAM" id="SSF48452">
    <property type="entry name" value="TPR-like"/>
    <property type="match status" value="1"/>
</dbReference>
<name>A0A8J7QF39_9BACT</name>
<evidence type="ECO:0000256" key="1">
    <source>
        <dbReference type="SAM" id="Phobius"/>
    </source>
</evidence>
<feature type="transmembrane region" description="Helical" evidence="1">
    <location>
        <begin position="168"/>
        <end position="185"/>
    </location>
</feature>
<gene>
    <name evidence="2" type="ORF">J3U88_13860</name>
</gene>
<dbReference type="EMBL" id="JAFREP010000013">
    <property type="protein sequence ID" value="MBO1319556.1"/>
    <property type="molecule type" value="Genomic_DNA"/>
</dbReference>
<dbReference type="InterPro" id="IPR011990">
    <property type="entry name" value="TPR-like_helical_dom_sf"/>
</dbReference>
<reference evidence="2" key="1">
    <citation type="submission" date="2021-03" db="EMBL/GenBank/DDBJ databases">
        <authorList>
            <person name="Wang G."/>
        </authorList>
    </citation>
    <scope>NUCLEOTIDE SEQUENCE</scope>
    <source>
        <strain evidence="2">KCTC 12899</strain>
    </source>
</reference>
<evidence type="ECO:0000313" key="2">
    <source>
        <dbReference type="EMBL" id="MBO1319556.1"/>
    </source>
</evidence>
<comment type="caution">
    <text evidence="2">The sequence shown here is derived from an EMBL/GenBank/DDBJ whole genome shotgun (WGS) entry which is preliminary data.</text>
</comment>
<dbReference type="Proteomes" id="UP000664417">
    <property type="component" value="Unassembled WGS sequence"/>
</dbReference>
<sequence length="337" mass="37553">MTEAMTFKFKFLDSDGNEDSFLSKAGALSPEGLVLGEENLPVEAVQRATLHNRRFILMELYGGGEGRTHVGLSVTKGAAADLVKALNALASARQAKNHRAQLEEAGKGALFRFARCPHCRATVNLSEVPAGEQTACGYCDRLFSPEHRAPDGEGDFCLCDQCGYYGRVFPRTVFYFYFLFVLWGYQSEEWSACSTCMRKKAGWMVLANLLFLIGLPNALYQYFRSVRAIEFDRSDFMGLEKANGLVKSDKLDEAVAYYQRLTRSLPLAAGVYYNQGRAMMEKGQAQAAVEPLETALTQCGNFYPAYHLLAECYETLGQDQKRAELHKRYGVESTSEG</sequence>
<proteinExistence type="predicted"/>
<evidence type="ECO:0008006" key="4">
    <source>
        <dbReference type="Google" id="ProtNLM"/>
    </source>
</evidence>
<organism evidence="2 3">
    <name type="scientific">Acanthopleuribacter pedis</name>
    <dbReference type="NCBI Taxonomy" id="442870"/>
    <lineage>
        <taxon>Bacteria</taxon>
        <taxon>Pseudomonadati</taxon>
        <taxon>Acidobacteriota</taxon>
        <taxon>Holophagae</taxon>
        <taxon>Acanthopleuribacterales</taxon>
        <taxon>Acanthopleuribacteraceae</taxon>
        <taxon>Acanthopleuribacter</taxon>
    </lineage>
</organism>
<protein>
    <recommendedName>
        <fullName evidence="4">Tetratricopeptide repeat protein</fullName>
    </recommendedName>
</protein>